<evidence type="ECO:0000256" key="1">
    <source>
        <dbReference type="ARBA" id="ARBA00004752"/>
    </source>
</evidence>
<proteinExistence type="predicted"/>
<dbReference type="Proteomes" id="UP001343724">
    <property type="component" value="Unassembled WGS sequence"/>
</dbReference>
<evidence type="ECO:0000256" key="6">
    <source>
        <dbReference type="ARBA" id="ARBA00023316"/>
    </source>
</evidence>
<evidence type="ECO:0000256" key="7">
    <source>
        <dbReference type="PROSITE-ProRule" id="PRU00591"/>
    </source>
</evidence>
<evidence type="ECO:0000256" key="9">
    <source>
        <dbReference type="SAM" id="MobiDB-lite"/>
    </source>
</evidence>
<evidence type="ECO:0000259" key="10">
    <source>
        <dbReference type="PROSITE" id="PS52029"/>
    </source>
</evidence>
<keyword evidence="3" id="KW-0677">Repeat</keyword>
<dbReference type="InterPro" id="IPR038063">
    <property type="entry name" value="Transpep_catalytic_dom"/>
</dbReference>
<feature type="active site" description="Proton donor/acceptor" evidence="8">
    <location>
        <position position="612"/>
    </location>
</feature>
<name>A0ABU6J0B8_9ACTN</name>
<evidence type="ECO:0000313" key="11">
    <source>
        <dbReference type="EMBL" id="MEC4295518.1"/>
    </source>
</evidence>
<accession>A0ABU6J0B8</accession>
<dbReference type="Pfam" id="PF01473">
    <property type="entry name" value="Choline_bind_1"/>
    <property type="match status" value="10"/>
</dbReference>
<dbReference type="Gene3D" id="2.40.440.10">
    <property type="entry name" value="L,D-transpeptidase catalytic domain-like"/>
    <property type="match status" value="1"/>
</dbReference>
<dbReference type="PANTHER" id="PTHR30582:SF2">
    <property type="entry name" value="L,D-TRANSPEPTIDASE YCIB-RELATED"/>
    <property type="match status" value="1"/>
</dbReference>
<dbReference type="Pfam" id="PF03734">
    <property type="entry name" value="YkuD"/>
    <property type="match status" value="1"/>
</dbReference>
<keyword evidence="12" id="KW-1185">Reference proteome</keyword>
<dbReference type="EMBL" id="JAYMFH010000014">
    <property type="protein sequence ID" value="MEC4295518.1"/>
    <property type="molecule type" value="Genomic_DNA"/>
</dbReference>
<evidence type="ECO:0000256" key="2">
    <source>
        <dbReference type="ARBA" id="ARBA00022679"/>
    </source>
</evidence>
<feature type="repeat" description="Cell wall-binding" evidence="7">
    <location>
        <begin position="179"/>
        <end position="198"/>
    </location>
</feature>
<protein>
    <submittedName>
        <fullName evidence="11">L,D-transpeptidase family protein</fullName>
    </submittedName>
</protein>
<dbReference type="SUPFAM" id="SSF69360">
    <property type="entry name" value="Cell wall binding repeat"/>
    <property type="match status" value="2"/>
</dbReference>
<evidence type="ECO:0000256" key="3">
    <source>
        <dbReference type="ARBA" id="ARBA00022737"/>
    </source>
</evidence>
<keyword evidence="5 8" id="KW-0573">Peptidoglycan synthesis</keyword>
<feature type="compositionally biased region" description="Low complexity" evidence="9">
    <location>
        <begin position="51"/>
        <end position="74"/>
    </location>
</feature>
<dbReference type="PROSITE" id="PS51170">
    <property type="entry name" value="CW"/>
    <property type="match status" value="2"/>
</dbReference>
<dbReference type="SUPFAM" id="SSF141523">
    <property type="entry name" value="L,D-transpeptidase catalytic domain-like"/>
    <property type="match status" value="1"/>
</dbReference>
<feature type="domain" description="L,D-TPase catalytic" evidence="10">
    <location>
        <begin position="540"/>
        <end position="653"/>
    </location>
</feature>
<comment type="pathway">
    <text evidence="1 8">Cell wall biogenesis; peptidoglycan biosynthesis.</text>
</comment>
<feature type="active site" description="Nucleophile" evidence="8">
    <location>
        <position position="629"/>
    </location>
</feature>
<feature type="repeat" description="Cell wall-binding" evidence="7">
    <location>
        <begin position="242"/>
        <end position="261"/>
    </location>
</feature>
<dbReference type="Pfam" id="PF19127">
    <property type="entry name" value="Choline_bind_3"/>
    <property type="match status" value="2"/>
</dbReference>
<evidence type="ECO:0000313" key="12">
    <source>
        <dbReference type="Proteomes" id="UP001343724"/>
    </source>
</evidence>
<keyword evidence="6 8" id="KW-0961">Cell wall biogenesis/degradation</keyword>
<dbReference type="InterPro" id="IPR018337">
    <property type="entry name" value="Cell_wall/Cho-bd_repeat"/>
</dbReference>
<keyword evidence="4 8" id="KW-0133">Cell shape</keyword>
<reference evidence="11 12" key="1">
    <citation type="submission" date="2024-01" db="EMBL/GenBank/DDBJ databases">
        <title>novel species in genus Adlercreutzia.</title>
        <authorList>
            <person name="Liu X."/>
        </authorList>
    </citation>
    <scope>NUCLEOTIDE SEQUENCE [LARGE SCALE GENOMIC DNA]</scope>
    <source>
        <strain evidence="11 12">R22</strain>
    </source>
</reference>
<dbReference type="CDD" id="cd16913">
    <property type="entry name" value="YkuD_like"/>
    <property type="match status" value="1"/>
</dbReference>
<comment type="caution">
    <text evidence="11">The sequence shown here is derived from an EMBL/GenBank/DDBJ whole genome shotgun (WGS) entry which is preliminary data.</text>
</comment>
<dbReference type="PANTHER" id="PTHR30582">
    <property type="entry name" value="L,D-TRANSPEPTIDASE"/>
    <property type="match status" value="1"/>
</dbReference>
<feature type="region of interest" description="Disordered" evidence="9">
    <location>
        <begin position="35"/>
        <end position="93"/>
    </location>
</feature>
<dbReference type="RefSeq" id="WP_326454963.1">
    <property type="nucleotide sequence ID" value="NZ_JAYMFH010000014.1"/>
</dbReference>
<dbReference type="PROSITE" id="PS52029">
    <property type="entry name" value="LD_TPASE"/>
    <property type="match status" value="1"/>
</dbReference>
<evidence type="ECO:0000256" key="4">
    <source>
        <dbReference type="ARBA" id="ARBA00022960"/>
    </source>
</evidence>
<organism evidence="11 12">
    <name type="scientific">Adlercreutzia shanghongiae</name>
    <dbReference type="NCBI Taxonomy" id="3111773"/>
    <lineage>
        <taxon>Bacteria</taxon>
        <taxon>Bacillati</taxon>
        <taxon>Actinomycetota</taxon>
        <taxon>Coriobacteriia</taxon>
        <taxon>Eggerthellales</taxon>
        <taxon>Eggerthellaceae</taxon>
        <taxon>Adlercreutzia</taxon>
    </lineage>
</organism>
<keyword evidence="2" id="KW-0808">Transferase</keyword>
<gene>
    <name evidence="11" type="ORF">VJ920_09360</name>
</gene>
<evidence type="ECO:0000256" key="5">
    <source>
        <dbReference type="ARBA" id="ARBA00022984"/>
    </source>
</evidence>
<sequence>MVLALAPAAAFAADGDAVDGSTVVASEPVESPLAADAQLADLPKDANGLNAQGADGGLASSSAADEAVSDEPASGEAGIVQPEEPAEPVKPEEPVVPGLKIAGDHLQFVNPDGSLVRSDWKTVDGKRYYFDAAGNSVRWSYKIGDYWYYFNRNCVMQTGWVTWNADGLKSYFGADGKALTKWQTIDGKRYYFNPSTAKSVRWEQKIDGAWYYFNGQSQMQKGWVTWKADGLKSYFGADGKALTKWQTIDGKRYYFNPSTAKSVRWEQKIDGAWYYFNGQSQMQTGVVTWNAAGLKSVYGSDGKRLTGWQKVGGKTYYINPSTAKSVRWEQKIDGAWYYFNGQSQMQTGVVTWNADGLKSVYGSDGKRLTGWQKVGGKTYYINPSTAKSVRWEQKIDGAWYYFNGQSQMQTGVVTWNADGLKSVYGSDGKRLTGWQKVGGKTYYINPSTAKSVRWEQKIGGKWYYFNGQSQMQTGWLKWSGKQLWSYYWSDGVRASGTQTIGGFRYTFDANGRTATKPVSIPRDQYDMNQKAQKYSSGTNYLILVNRSTHKVGIYYKRPGYWECTNYFSCVTGKPSTPTITGSFKTTGGKRSSLSTDSRAKYCTQITGGYFFHTILASNNELGKSLSHGCIRLSYSSAKWIYQHIHAGTRVVIY</sequence>
<dbReference type="Gene3D" id="2.10.270.10">
    <property type="entry name" value="Cholin Binding"/>
    <property type="match status" value="7"/>
</dbReference>
<dbReference type="InterPro" id="IPR005490">
    <property type="entry name" value="LD_TPept_cat_dom"/>
</dbReference>
<dbReference type="InterPro" id="IPR050979">
    <property type="entry name" value="LD-transpeptidase"/>
</dbReference>
<evidence type="ECO:0000256" key="8">
    <source>
        <dbReference type="PROSITE-ProRule" id="PRU01373"/>
    </source>
</evidence>